<dbReference type="Pfam" id="PF03861">
    <property type="entry name" value="ANTAR"/>
    <property type="match status" value="1"/>
</dbReference>
<dbReference type="InterPro" id="IPR036388">
    <property type="entry name" value="WH-like_DNA-bd_sf"/>
</dbReference>
<keyword evidence="1" id="KW-0805">Transcription regulation</keyword>
<protein>
    <submittedName>
        <fullName evidence="5">ANTAR domain-containing protein</fullName>
    </submittedName>
</protein>
<sequence>MDHEGRHGRGHAPQVPGQDNLGGVTATETVLTDQLALEIARLGMVGESSDVGTLNRVTELAARAVPGCAGAASVRWALPPAAGAATAWPAAAEAPDRDAEIAVDARAAEEARPEPLAAAASHPDLAEVTDRQLSRGHGPLYDVVRERRVLTSDDILAETRWPESMSDMLRRGVRCFSTTPHLNPPVLVTLTLYGVQPKALGHGRHALAALLLAQGTAAVSNSQQYDDVHRTAVQLQQAVEARAIVDQAKGILMHALGCDADEAFAEMRRISQTRHVKLTALAQRIVGHQGLP</sequence>
<dbReference type="Proteomes" id="UP000198318">
    <property type="component" value="Unassembled WGS sequence"/>
</dbReference>
<keyword evidence="6" id="KW-1185">Reference proteome</keyword>
<evidence type="ECO:0000313" key="6">
    <source>
        <dbReference type="Proteomes" id="UP000198318"/>
    </source>
</evidence>
<dbReference type="EMBL" id="FZOR01000015">
    <property type="protein sequence ID" value="SNT06991.1"/>
    <property type="molecule type" value="Genomic_DNA"/>
</dbReference>
<name>A0A239JM61_9ACTN</name>
<reference evidence="5 6" key="1">
    <citation type="submission" date="2017-06" db="EMBL/GenBank/DDBJ databases">
        <authorList>
            <person name="Kim H.J."/>
            <person name="Triplett B.A."/>
        </authorList>
    </citation>
    <scope>NUCLEOTIDE SEQUENCE [LARGE SCALE GENOMIC DNA]</scope>
    <source>
        <strain evidence="5 6">DSM 44715</strain>
    </source>
</reference>
<dbReference type="SUPFAM" id="SSF55781">
    <property type="entry name" value="GAF domain-like"/>
    <property type="match status" value="1"/>
</dbReference>
<dbReference type="InterPro" id="IPR029016">
    <property type="entry name" value="GAF-like_dom_sf"/>
</dbReference>
<gene>
    <name evidence="5" type="ORF">SAMN05443665_101584</name>
</gene>
<dbReference type="Gene3D" id="3.30.450.40">
    <property type="match status" value="1"/>
</dbReference>
<feature type="region of interest" description="Disordered" evidence="3">
    <location>
        <begin position="1"/>
        <end position="23"/>
    </location>
</feature>
<dbReference type="PIRSF" id="PIRSF036625">
    <property type="entry name" value="GAF_ANTAR"/>
    <property type="match status" value="1"/>
</dbReference>
<evidence type="ECO:0000259" key="4">
    <source>
        <dbReference type="PROSITE" id="PS50921"/>
    </source>
</evidence>
<dbReference type="PROSITE" id="PS50921">
    <property type="entry name" value="ANTAR"/>
    <property type="match status" value="1"/>
</dbReference>
<dbReference type="InterPro" id="IPR011006">
    <property type="entry name" value="CheY-like_superfamily"/>
</dbReference>
<dbReference type="GO" id="GO:0003723">
    <property type="term" value="F:RNA binding"/>
    <property type="evidence" value="ECO:0007669"/>
    <property type="project" value="InterPro"/>
</dbReference>
<dbReference type="OrthoDB" id="4929862at2"/>
<evidence type="ECO:0000256" key="1">
    <source>
        <dbReference type="ARBA" id="ARBA00023015"/>
    </source>
</evidence>
<keyword evidence="2" id="KW-0804">Transcription</keyword>
<dbReference type="SMART" id="SM01012">
    <property type="entry name" value="ANTAR"/>
    <property type="match status" value="1"/>
</dbReference>
<dbReference type="SUPFAM" id="SSF52172">
    <property type="entry name" value="CheY-like"/>
    <property type="match status" value="1"/>
</dbReference>
<evidence type="ECO:0000313" key="5">
    <source>
        <dbReference type="EMBL" id="SNT06991.1"/>
    </source>
</evidence>
<dbReference type="InterPro" id="IPR012074">
    <property type="entry name" value="GAF_ANTAR"/>
</dbReference>
<dbReference type="Gene3D" id="1.10.10.10">
    <property type="entry name" value="Winged helix-like DNA-binding domain superfamily/Winged helix DNA-binding domain"/>
    <property type="match status" value="1"/>
</dbReference>
<accession>A0A239JM61</accession>
<evidence type="ECO:0000256" key="3">
    <source>
        <dbReference type="SAM" id="MobiDB-lite"/>
    </source>
</evidence>
<dbReference type="InterPro" id="IPR005561">
    <property type="entry name" value="ANTAR"/>
</dbReference>
<organism evidence="5 6">
    <name type="scientific">Actinomadura meyerae</name>
    <dbReference type="NCBI Taxonomy" id="240840"/>
    <lineage>
        <taxon>Bacteria</taxon>
        <taxon>Bacillati</taxon>
        <taxon>Actinomycetota</taxon>
        <taxon>Actinomycetes</taxon>
        <taxon>Streptosporangiales</taxon>
        <taxon>Thermomonosporaceae</taxon>
        <taxon>Actinomadura</taxon>
    </lineage>
</organism>
<dbReference type="AlphaFoldDB" id="A0A239JM61"/>
<feature type="domain" description="ANTAR" evidence="4">
    <location>
        <begin position="225"/>
        <end position="286"/>
    </location>
</feature>
<proteinExistence type="predicted"/>
<evidence type="ECO:0000256" key="2">
    <source>
        <dbReference type="ARBA" id="ARBA00023163"/>
    </source>
</evidence>